<protein>
    <submittedName>
        <fullName evidence="1">Uncharacterized protein</fullName>
    </submittedName>
</protein>
<reference evidence="1 2" key="1">
    <citation type="submission" date="2016-10" db="EMBL/GenBank/DDBJ databases">
        <authorList>
            <person name="de Groot N.N."/>
        </authorList>
    </citation>
    <scope>NUCLEOTIDE SEQUENCE [LARGE SCALE GENOMIC DNA]</scope>
    <source>
        <strain evidence="1 2">DSM 26130</strain>
    </source>
</reference>
<name>A0A1I1MX45_9BACT</name>
<accession>A0A1I1MX45</accession>
<evidence type="ECO:0000313" key="2">
    <source>
        <dbReference type="Proteomes" id="UP000198598"/>
    </source>
</evidence>
<dbReference type="STRING" id="662367.SAMN05216167_102653"/>
<evidence type="ECO:0000313" key="1">
    <source>
        <dbReference type="EMBL" id="SFC87143.1"/>
    </source>
</evidence>
<sequence length="206" mass="23569">MPITAGHFAWATSGWPKPSKISISQMDKEVHAMNRLFYMILPALALFNEACHRPAQVATDPRSLDIYKKVQLVVSSANRLSGKAGKRPPVETTVGQWKSLFSESGYIVVIPRKGEQVKLSLDDFAQRCQTQRHHYAFDRTTLNHYSNFEQGVDKKFFADNQVYHDVRDFTFKGEPIASRESFVKQPFAAKPADDFWQIYILAVQER</sequence>
<dbReference type="AlphaFoldDB" id="A0A1I1MX45"/>
<organism evidence="1 2">
    <name type="scientific">Spirosoma endophyticum</name>
    <dbReference type="NCBI Taxonomy" id="662367"/>
    <lineage>
        <taxon>Bacteria</taxon>
        <taxon>Pseudomonadati</taxon>
        <taxon>Bacteroidota</taxon>
        <taxon>Cytophagia</taxon>
        <taxon>Cytophagales</taxon>
        <taxon>Cytophagaceae</taxon>
        <taxon>Spirosoma</taxon>
    </lineage>
</organism>
<dbReference type="Proteomes" id="UP000198598">
    <property type="component" value="Unassembled WGS sequence"/>
</dbReference>
<keyword evidence="2" id="KW-1185">Reference proteome</keyword>
<dbReference type="EMBL" id="FOLQ01000002">
    <property type="protein sequence ID" value="SFC87143.1"/>
    <property type="molecule type" value="Genomic_DNA"/>
</dbReference>
<gene>
    <name evidence="1" type="ORF">SAMN05216167_102653</name>
</gene>
<proteinExistence type="predicted"/>